<dbReference type="Pfam" id="PF07653">
    <property type="entry name" value="SH3_2"/>
    <property type="match status" value="1"/>
</dbReference>
<reference evidence="6" key="1">
    <citation type="submission" date="2017-02" db="UniProtKB">
        <authorList>
            <consortium name="WormBaseParasite"/>
        </authorList>
    </citation>
    <scope>IDENTIFICATION</scope>
</reference>
<dbReference type="InterPro" id="IPR001452">
    <property type="entry name" value="SH3_domain"/>
</dbReference>
<dbReference type="Proteomes" id="UP000278807">
    <property type="component" value="Unassembled WGS sequence"/>
</dbReference>
<dbReference type="PROSITE" id="PS50002">
    <property type="entry name" value="SH3"/>
    <property type="match status" value="1"/>
</dbReference>
<evidence type="ECO:0000313" key="5">
    <source>
        <dbReference type="Proteomes" id="UP000278807"/>
    </source>
</evidence>
<evidence type="ECO:0000259" key="3">
    <source>
        <dbReference type="PROSITE" id="PS50002"/>
    </source>
</evidence>
<proteinExistence type="predicted"/>
<dbReference type="EMBL" id="UZAE01002231">
    <property type="protein sequence ID" value="VDN99535.1"/>
    <property type="molecule type" value="Genomic_DNA"/>
</dbReference>
<dbReference type="SUPFAM" id="SSF50044">
    <property type="entry name" value="SH3-domain"/>
    <property type="match status" value="1"/>
</dbReference>
<organism evidence="6">
    <name type="scientific">Rodentolepis nana</name>
    <name type="common">Dwarf tapeworm</name>
    <name type="synonym">Hymenolepis nana</name>
    <dbReference type="NCBI Taxonomy" id="102285"/>
    <lineage>
        <taxon>Eukaryota</taxon>
        <taxon>Metazoa</taxon>
        <taxon>Spiralia</taxon>
        <taxon>Lophotrochozoa</taxon>
        <taxon>Platyhelminthes</taxon>
        <taxon>Cestoda</taxon>
        <taxon>Eucestoda</taxon>
        <taxon>Cyclophyllidea</taxon>
        <taxon>Hymenolepididae</taxon>
        <taxon>Rodentolepis</taxon>
    </lineage>
</organism>
<keyword evidence="1 2" id="KW-0728">SH3 domain</keyword>
<evidence type="ECO:0000256" key="2">
    <source>
        <dbReference type="PROSITE-ProRule" id="PRU00192"/>
    </source>
</evidence>
<dbReference type="STRING" id="102285.A0A0R3T9D9"/>
<dbReference type="OrthoDB" id="5340910at2759"/>
<protein>
    <submittedName>
        <fullName evidence="6">SH3 domain-containing protein</fullName>
    </submittedName>
</protein>
<dbReference type="Gene3D" id="2.30.30.40">
    <property type="entry name" value="SH3 Domains"/>
    <property type="match status" value="1"/>
</dbReference>
<dbReference type="InterPro" id="IPR036028">
    <property type="entry name" value="SH3-like_dom_sf"/>
</dbReference>
<sequence length="173" mass="20231">MPCFFFCYVPFLTESSHRLHFPAPRSHSPSLQIVLNCLLFRRRLVLQICRRTELLVHHRCERHMPRHTRLLVAVETEALGQELLLADIIAVRLLLLLYFPRRLFHQSLAESSVLFYARAQYDFEGDSNPLMLPLSCGDIVHVISTRAKEQGWWKGWLNGRIGFFPLTFVTRLS</sequence>
<evidence type="ECO:0000313" key="4">
    <source>
        <dbReference type="EMBL" id="VDN99535.1"/>
    </source>
</evidence>
<gene>
    <name evidence="4" type="ORF">HNAJ_LOCUS3676</name>
</gene>
<keyword evidence="5" id="KW-1185">Reference proteome</keyword>
<dbReference type="AlphaFoldDB" id="A0A0R3T9D9"/>
<evidence type="ECO:0000313" key="6">
    <source>
        <dbReference type="WBParaSite" id="HNAJ_0000367801-mRNA-1"/>
    </source>
</evidence>
<dbReference type="SMART" id="SM00326">
    <property type="entry name" value="SH3"/>
    <property type="match status" value="1"/>
</dbReference>
<evidence type="ECO:0000256" key="1">
    <source>
        <dbReference type="ARBA" id="ARBA00022443"/>
    </source>
</evidence>
<reference evidence="4 5" key="2">
    <citation type="submission" date="2018-11" db="EMBL/GenBank/DDBJ databases">
        <authorList>
            <consortium name="Pathogen Informatics"/>
        </authorList>
    </citation>
    <scope>NUCLEOTIDE SEQUENCE [LARGE SCALE GENOMIC DNA]</scope>
</reference>
<name>A0A0R3T9D9_RODNA</name>
<dbReference type="WBParaSite" id="HNAJ_0000367801-mRNA-1">
    <property type="protein sequence ID" value="HNAJ_0000367801-mRNA-1"/>
    <property type="gene ID" value="HNAJ_0000367801"/>
</dbReference>
<feature type="domain" description="SH3" evidence="3">
    <location>
        <begin position="112"/>
        <end position="173"/>
    </location>
</feature>
<accession>A0A0R3T9D9</accession>